<evidence type="ECO:0000256" key="3">
    <source>
        <dbReference type="ARBA" id="ARBA00023242"/>
    </source>
</evidence>
<reference evidence="6" key="1">
    <citation type="journal article" date="2008" name="Nature">
        <title>The amphioxus genome and the evolution of the chordate karyotype.</title>
        <authorList>
            <consortium name="US DOE Joint Genome Institute (JGI-PGF)"/>
            <person name="Putnam N.H."/>
            <person name="Butts T."/>
            <person name="Ferrier D.E.K."/>
            <person name="Furlong R.F."/>
            <person name="Hellsten U."/>
            <person name="Kawashima T."/>
            <person name="Robinson-Rechavi M."/>
            <person name="Shoguchi E."/>
            <person name="Terry A."/>
            <person name="Yu J.-K."/>
            <person name="Benito-Gutierrez E.L."/>
            <person name="Dubchak I."/>
            <person name="Garcia-Fernandez J."/>
            <person name="Gibson-Brown J.J."/>
            <person name="Grigoriev I.V."/>
            <person name="Horton A.C."/>
            <person name="de Jong P.J."/>
            <person name="Jurka J."/>
            <person name="Kapitonov V.V."/>
            <person name="Kohara Y."/>
            <person name="Kuroki Y."/>
            <person name="Lindquist E."/>
            <person name="Lucas S."/>
            <person name="Osoegawa K."/>
            <person name="Pennacchio L.A."/>
            <person name="Salamov A.A."/>
            <person name="Satou Y."/>
            <person name="Sauka-Spengler T."/>
            <person name="Schmutz J."/>
            <person name="Shin-I T."/>
            <person name="Toyoda A."/>
            <person name="Bronner-Fraser M."/>
            <person name="Fujiyama A."/>
            <person name="Holland L.Z."/>
            <person name="Holland P.W.H."/>
            <person name="Satoh N."/>
            <person name="Rokhsar D.S."/>
        </authorList>
    </citation>
    <scope>NUCLEOTIDE SEQUENCE [LARGE SCALE GENOMIC DNA]</scope>
    <source>
        <strain evidence="6">S238N-H82</strain>
        <tissue evidence="6">Testes</tissue>
    </source>
</reference>
<accession>C3ZUG2</accession>
<dbReference type="CDD" id="cd18793">
    <property type="entry name" value="SF2_C_SNF"/>
    <property type="match status" value="1"/>
</dbReference>
<name>C3ZUG2_BRAFL</name>
<evidence type="ECO:0000259" key="5">
    <source>
        <dbReference type="PROSITE" id="PS51192"/>
    </source>
</evidence>
<proteinExistence type="predicted"/>
<dbReference type="InterPro" id="IPR001650">
    <property type="entry name" value="Helicase_C-like"/>
</dbReference>
<dbReference type="eggNOG" id="KOG0385">
    <property type="taxonomic scope" value="Eukaryota"/>
</dbReference>
<sequence length="436" mass="49995">MASGTKAPTSPLKMKGRPRIKPDERSKLLASGSSAPPPLTPGSAADHRHRRTEQEEDEELLSESRKATTVVTRFEESPSYVKNGEMRDYQVRGLNWMINLYENGINGILADEMGLGKTLQTISLLGYMKHYRSIPGPHLVIVPKSTLANWMNEFEHWCPSIRTVSLIGDQEKRAAIIRDQIMPGEWDVCITSYEMALREKAVFKKFNWRYLVIDEAHRIKNEKSKLSEIVRTFKTTNRLLLTGTPLQNNLHELWSLLNFLLPDVFNSSEDFDAWFDTNACLDKDDMVARLHTLYTCIDRMSETGHSCPLTRYTKILMKDIDVVNGAGKSDKMRLLNILMQLRKCANHPYLFDGAEPGPPYTTDTHLVQNSGKMCILDKLLPRLQAEGSRVLIFSQMTRMLDILEDYCIWKGWQYCRLDGQTPHEERQVCCTSILMF</sequence>
<dbReference type="InterPro" id="IPR038718">
    <property type="entry name" value="SNF2-like_sf"/>
</dbReference>
<dbReference type="FunFam" id="3.40.50.300:FF:001923">
    <property type="entry name" value="DEAD/DEAH box helicase"/>
    <property type="match status" value="1"/>
</dbReference>
<evidence type="ECO:0000256" key="1">
    <source>
        <dbReference type="ARBA" id="ARBA00004123"/>
    </source>
</evidence>
<dbReference type="AlphaFoldDB" id="C3ZUG2"/>
<keyword evidence="2" id="KW-0378">Hydrolase</keyword>
<dbReference type="GO" id="GO:0005634">
    <property type="term" value="C:nucleus"/>
    <property type="evidence" value="ECO:0007669"/>
    <property type="project" value="UniProtKB-SubCell"/>
</dbReference>
<dbReference type="Pfam" id="PF00176">
    <property type="entry name" value="SNF2-rel_dom"/>
    <property type="match status" value="1"/>
</dbReference>
<dbReference type="InterPro" id="IPR049730">
    <property type="entry name" value="SNF2/RAD54-like_C"/>
</dbReference>
<dbReference type="InterPro" id="IPR027417">
    <property type="entry name" value="P-loop_NTPase"/>
</dbReference>
<dbReference type="GO" id="GO:0016787">
    <property type="term" value="F:hydrolase activity"/>
    <property type="evidence" value="ECO:0007669"/>
    <property type="project" value="UniProtKB-KW"/>
</dbReference>
<dbReference type="SUPFAM" id="SSF52540">
    <property type="entry name" value="P-loop containing nucleoside triphosphate hydrolases"/>
    <property type="match status" value="2"/>
</dbReference>
<dbReference type="Gene3D" id="3.40.50.300">
    <property type="entry name" value="P-loop containing nucleotide triphosphate hydrolases"/>
    <property type="match status" value="1"/>
</dbReference>
<organism>
    <name type="scientific">Branchiostoma floridae</name>
    <name type="common">Florida lancelet</name>
    <name type="synonym">Amphioxus</name>
    <dbReference type="NCBI Taxonomy" id="7739"/>
    <lineage>
        <taxon>Eukaryota</taxon>
        <taxon>Metazoa</taxon>
        <taxon>Chordata</taxon>
        <taxon>Cephalochordata</taxon>
        <taxon>Leptocardii</taxon>
        <taxon>Amphioxiformes</taxon>
        <taxon>Branchiostomatidae</taxon>
        <taxon>Branchiostoma</taxon>
    </lineage>
</organism>
<dbReference type="PROSITE" id="PS51192">
    <property type="entry name" value="HELICASE_ATP_BIND_1"/>
    <property type="match status" value="1"/>
</dbReference>
<dbReference type="InParanoid" id="C3ZUG2"/>
<protein>
    <recommendedName>
        <fullName evidence="5">Helicase ATP-binding domain-containing protein</fullName>
    </recommendedName>
</protein>
<dbReference type="Pfam" id="PF00271">
    <property type="entry name" value="Helicase_C"/>
    <property type="match status" value="1"/>
</dbReference>
<dbReference type="STRING" id="7739.C3ZUG2"/>
<evidence type="ECO:0000256" key="4">
    <source>
        <dbReference type="SAM" id="MobiDB-lite"/>
    </source>
</evidence>
<dbReference type="FunFam" id="3.40.50.10810:FF:000101">
    <property type="entry name" value="SWI/SNF-related, matrix-associated, actin-dependent regulator of"/>
    <property type="match status" value="1"/>
</dbReference>
<evidence type="ECO:0000313" key="6">
    <source>
        <dbReference type="EMBL" id="EEN43801.1"/>
    </source>
</evidence>
<dbReference type="PANTHER" id="PTHR45623:SF49">
    <property type="entry name" value="SWI_SNF-RELATED MATRIX-ASSOCIATED ACTIN-DEPENDENT REGULATOR OF CHROMATIN SUBFAMILY A MEMBER 5"/>
    <property type="match status" value="1"/>
</dbReference>
<feature type="domain" description="Helicase ATP-binding" evidence="5">
    <location>
        <begin position="98"/>
        <end position="263"/>
    </location>
</feature>
<dbReference type="GO" id="GO:0005524">
    <property type="term" value="F:ATP binding"/>
    <property type="evidence" value="ECO:0007669"/>
    <property type="project" value="InterPro"/>
</dbReference>
<dbReference type="CDD" id="cd17997">
    <property type="entry name" value="DEXHc_SMARCA1_SMARCA5"/>
    <property type="match status" value="1"/>
</dbReference>
<dbReference type="Gene3D" id="3.40.50.10810">
    <property type="entry name" value="Tandem AAA-ATPase domain"/>
    <property type="match status" value="1"/>
</dbReference>
<dbReference type="InterPro" id="IPR014001">
    <property type="entry name" value="Helicase_ATP-bd"/>
</dbReference>
<dbReference type="PANTHER" id="PTHR45623">
    <property type="entry name" value="CHROMODOMAIN-HELICASE-DNA-BINDING PROTEIN 3-RELATED-RELATED"/>
    <property type="match status" value="1"/>
</dbReference>
<feature type="region of interest" description="Disordered" evidence="4">
    <location>
        <begin position="1"/>
        <end position="68"/>
    </location>
</feature>
<dbReference type="InterPro" id="IPR000330">
    <property type="entry name" value="SNF2_N"/>
</dbReference>
<dbReference type="InterPro" id="IPR044754">
    <property type="entry name" value="Isw1/2_DEXHc"/>
</dbReference>
<dbReference type="SMART" id="SM00487">
    <property type="entry name" value="DEXDc"/>
    <property type="match status" value="1"/>
</dbReference>
<keyword evidence="3" id="KW-0539">Nucleus</keyword>
<evidence type="ECO:0000256" key="2">
    <source>
        <dbReference type="ARBA" id="ARBA00022801"/>
    </source>
</evidence>
<comment type="subcellular location">
    <subcellularLocation>
        <location evidence="1">Nucleus</location>
    </subcellularLocation>
</comment>
<dbReference type="EMBL" id="GG666683">
    <property type="protein sequence ID" value="EEN43801.1"/>
    <property type="molecule type" value="Genomic_DNA"/>
</dbReference>
<gene>
    <name evidence="6" type="ORF">BRAFLDRAFT_60404</name>
</gene>